<evidence type="ECO:0000256" key="1">
    <source>
        <dbReference type="SAM" id="MobiDB-lite"/>
    </source>
</evidence>
<dbReference type="OrthoDB" id="8907274at2759"/>
<dbReference type="EMBL" id="VXIT01000018">
    <property type="protein sequence ID" value="KAA6407311.1"/>
    <property type="molecule type" value="Genomic_DNA"/>
</dbReference>
<keyword evidence="2" id="KW-0472">Membrane</keyword>
<sequence length="126" mass="13712">MDRAAPYINHTKRIPKRLILSYIVDWIFIILIAIAGYLFSLVAPNHRPFSLVDQSISYPYVEKEKVSTSTLILVSLVAPALITLILSLSPAPPPKPLCKTPRPSAPRSGSAASGTGTPHGWVLRSP</sequence>
<dbReference type="Proteomes" id="UP000324767">
    <property type="component" value="Unassembled WGS sequence"/>
</dbReference>
<evidence type="ECO:0000313" key="4">
    <source>
        <dbReference type="Proteomes" id="UP000324767"/>
    </source>
</evidence>
<feature type="transmembrane region" description="Helical" evidence="2">
    <location>
        <begin position="70"/>
        <end position="89"/>
    </location>
</feature>
<reference evidence="3 4" key="1">
    <citation type="submission" date="2019-09" db="EMBL/GenBank/DDBJ databases">
        <title>The hologenome of the rock-dwelling lichen Lasallia pustulata.</title>
        <authorList>
            <person name="Greshake Tzovaras B."/>
            <person name="Segers F."/>
            <person name="Bicker A."/>
            <person name="Dal Grande F."/>
            <person name="Otte J."/>
            <person name="Hankeln T."/>
            <person name="Schmitt I."/>
            <person name="Ebersberger I."/>
        </authorList>
    </citation>
    <scope>NUCLEOTIDE SEQUENCE [LARGE SCALE GENOMIC DNA]</scope>
    <source>
        <strain evidence="3">A1-1</strain>
    </source>
</reference>
<protein>
    <submittedName>
        <fullName evidence="3">PAP2 domain</fullName>
    </submittedName>
</protein>
<comment type="caution">
    <text evidence="3">The sequence shown here is derived from an EMBL/GenBank/DDBJ whole genome shotgun (WGS) entry which is preliminary data.</text>
</comment>
<feature type="region of interest" description="Disordered" evidence="1">
    <location>
        <begin position="89"/>
        <end position="126"/>
    </location>
</feature>
<feature type="compositionally biased region" description="Low complexity" evidence="1">
    <location>
        <begin position="97"/>
        <end position="118"/>
    </location>
</feature>
<evidence type="ECO:0000256" key="2">
    <source>
        <dbReference type="SAM" id="Phobius"/>
    </source>
</evidence>
<organism evidence="3 4">
    <name type="scientific">Lasallia pustulata</name>
    <dbReference type="NCBI Taxonomy" id="136370"/>
    <lineage>
        <taxon>Eukaryota</taxon>
        <taxon>Fungi</taxon>
        <taxon>Dikarya</taxon>
        <taxon>Ascomycota</taxon>
        <taxon>Pezizomycotina</taxon>
        <taxon>Lecanoromycetes</taxon>
        <taxon>OSLEUM clade</taxon>
        <taxon>Umbilicariomycetidae</taxon>
        <taxon>Umbilicariales</taxon>
        <taxon>Umbilicariaceae</taxon>
        <taxon>Lasallia</taxon>
    </lineage>
</organism>
<gene>
    <name evidence="3" type="ORF">FRX48_08859</name>
</gene>
<name>A0A5M8PDE2_9LECA</name>
<keyword evidence="2" id="KW-0812">Transmembrane</keyword>
<evidence type="ECO:0000313" key="3">
    <source>
        <dbReference type="EMBL" id="KAA6407311.1"/>
    </source>
</evidence>
<keyword evidence="2" id="KW-1133">Transmembrane helix</keyword>
<accession>A0A5M8PDE2</accession>
<feature type="transmembrane region" description="Helical" evidence="2">
    <location>
        <begin position="20"/>
        <end position="43"/>
    </location>
</feature>
<proteinExistence type="predicted"/>
<dbReference type="AlphaFoldDB" id="A0A5M8PDE2"/>